<dbReference type="InterPro" id="IPR003593">
    <property type="entry name" value="AAA+_ATPase"/>
</dbReference>
<dbReference type="PROSITE" id="PS50893">
    <property type="entry name" value="ABC_TRANSPORTER_2"/>
    <property type="match status" value="1"/>
</dbReference>
<dbReference type="CDD" id="cd03293">
    <property type="entry name" value="ABC_NrtD_SsuB_transporters"/>
    <property type="match status" value="1"/>
</dbReference>
<evidence type="ECO:0000256" key="1">
    <source>
        <dbReference type="ARBA" id="ARBA00005417"/>
    </source>
</evidence>
<keyword evidence="4" id="KW-0067">ATP-binding</keyword>
<dbReference type="AlphaFoldDB" id="A0A1F6T4J4"/>
<evidence type="ECO:0000313" key="8">
    <source>
        <dbReference type="Proteomes" id="UP000178379"/>
    </source>
</evidence>
<evidence type="ECO:0000256" key="5">
    <source>
        <dbReference type="SAM" id="MobiDB-lite"/>
    </source>
</evidence>
<dbReference type="Proteomes" id="UP000178379">
    <property type="component" value="Unassembled WGS sequence"/>
</dbReference>
<sequence>MTVRGVHIKIQDLTHRYSAKSPLTFEKANLEAKRGESLAIIGRSGCGKSTLLHILAGLLRPTSGTVHLDDELVDKPSPRWVMMFQAPHLFPWMRVSQNVGIGLHFAGWNDGKKRDRVAEAINLVALQEYAENNVQDLSGGQQQRVALARSLVMEPELLLLDEPFSALDAFTRSSLQRDVRSIAKRLGINLVIVTHDIDEAVLMADRALIMAGSPGKIYDELEIDLPDPRERQDPAVQAMRARLMDAFHKAAGGPKPDAGDDGNSEKDSLAKPKVVAAGNLKKNK</sequence>
<dbReference type="InterPro" id="IPR027417">
    <property type="entry name" value="P-loop_NTPase"/>
</dbReference>
<protein>
    <submittedName>
        <fullName evidence="7">ABC transporter</fullName>
    </submittedName>
</protein>
<comment type="similarity">
    <text evidence="1">Belongs to the ABC transporter superfamily.</text>
</comment>
<dbReference type="Gene3D" id="3.40.50.300">
    <property type="entry name" value="P-loop containing nucleotide triphosphate hydrolases"/>
    <property type="match status" value="1"/>
</dbReference>
<dbReference type="SUPFAM" id="SSF52540">
    <property type="entry name" value="P-loop containing nucleoside triphosphate hydrolases"/>
    <property type="match status" value="1"/>
</dbReference>
<feature type="domain" description="ABC transporter" evidence="6">
    <location>
        <begin position="8"/>
        <end position="237"/>
    </location>
</feature>
<evidence type="ECO:0000256" key="4">
    <source>
        <dbReference type="ARBA" id="ARBA00022840"/>
    </source>
</evidence>
<dbReference type="InterPro" id="IPR003439">
    <property type="entry name" value="ABC_transporter-like_ATP-bd"/>
</dbReference>
<comment type="caution">
    <text evidence="7">The sequence shown here is derived from an EMBL/GenBank/DDBJ whole genome shotgun (WGS) entry which is preliminary data.</text>
</comment>
<gene>
    <name evidence="7" type="ORF">A2140_03735</name>
</gene>
<evidence type="ECO:0000256" key="3">
    <source>
        <dbReference type="ARBA" id="ARBA00022741"/>
    </source>
</evidence>
<reference evidence="7 8" key="1">
    <citation type="journal article" date="2016" name="Nat. Commun.">
        <title>Thousands of microbial genomes shed light on interconnected biogeochemical processes in an aquifer system.</title>
        <authorList>
            <person name="Anantharaman K."/>
            <person name="Brown C.T."/>
            <person name="Hug L.A."/>
            <person name="Sharon I."/>
            <person name="Castelle C.J."/>
            <person name="Probst A.J."/>
            <person name="Thomas B.C."/>
            <person name="Singh A."/>
            <person name="Wilkins M.J."/>
            <person name="Karaoz U."/>
            <person name="Brodie E.L."/>
            <person name="Williams K.H."/>
            <person name="Hubbard S.S."/>
            <person name="Banfield J.F."/>
        </authorList>
    </citation>
    <scope>NUCLEOTIDE SEQUENCE [LARGE SCALE GENOMIC DNA]</scope>
</reference>
<keyword evidence="2" id="KW-0813">Transport</keyword>
<organism evidence="7 8">
    <name type="scientific">Candidatus Muproteobacteria bacterium RBG_16_62_13</name>
    <dbReference type="NCBI Taxonomy" id="1817756"/>
    <lineage>
        <taxon>Bacteria</taxon>
        <taxon>Pseudomonadati</taxon>
        <taxon>Pseudomonadota</taxon>
        <taxon>Candidatus Muproteobacteria</taxon>
    </lineage>
</organism>
<feature type="region of interest" description="Disordered" evidence="5">
    <location>
        <begin position="247"/>
        <end position="284"/>
    </location>
</feature>
<dbReference type="InterPro" id="IPR050166">
    <property type="entry name" value="ABC_transporter_ATP-bind"/>
</dbReference>
<dbReference type="EMBL" id="MFSQ01000068">
    <property type="protein sequence ID" value="OGI40067.1"/>
    <property type="molecule type" value="Genomic_DNA"/>
</dbReference>
<evidence type="ECO:0000259" key="6">
    <source>
        <dbReference type="PROSITE" id="PS50893"/>
    </source>
</evidence>
<dbReference type="GO" id="GO:0005524">
    <property type="term" value="F:ATP binding"/>
    <property type="evidence" value="ECO:0007669"/>
    <property type="project" value="UniProtKB-KW"/>
</dbReference>
<dbReference type="PANTHER" id="PTHR42788">
    <property type="entry name" value="TAURINE IMPORT ATP-BINDING PROTEIN-RELATED"/>
    <property type="match status" value="1"/>
</dbReference>
<accession>A0A1F6T4J4</accession>
<dbReference type="GO" id="GO:0016887">
    <property type="term" value="F:ATP hydrolysis activity"/>
    <property type="evidence" value="ECO:0007669"/>
    <property type="project" value="InterPro"/>
</dbReference>
<proteinExistence type="inferred from homology"/>
<evidence type="ECO:0000313" key="7">
    <source>
        <dbReference type="EMBL" id="OGI40067.1"/>
    </source>
</evidence>
<evidence type="ECO:0000256" key="2">
    <source>
        <dbReference type="ARBA" id="ARBA00022448"/>
    </source>
</evidence>
<dbReference type="Pfam" id="PF00005">
    <property type="entry name" value="ABC_tran"/>
    <property type="match status" value="1"/>
</dbReference>
<dbReference type="SMART" id="SM00382">
    <property type="entry name" value="AAA"/>
    <property type="match status" value="1"/>
</dbReference>
<dbReference type="STRING" id="1817756.A2140_03735"/>
<name>A0A1F6T4J4_9PROT</name>
<keyword evidence="3" id="KW-0547">Nucleotide-binding</keyword>
<dbReference type="PANTHER" id="PTHR42788:SF13">
    <property type="entry name" value="ALIPHATIC SULFONATES IMPORT ATP-BINDING PROTEIN SSUB"/>
    <property type="match status" value="1"/>
</dbReference>
<dbReference type="PROSITE" id="PS00211">
    <property type="entry name" value="ABC_TRANSPORTER_1"/>
    <property type="match status" value="1"/>
</dbReference>
<dbReference type="InterPro" id="IPR017871">
    <property type="entry name" value="ABC_transporter-like_CS"/>
</dbReference>